<protein>
    <submittedName>
        <fullName evidence="7">Dynamin GTPase</fullName>
    </submittedName>
</protein>
<dbReference type="SMART" id="SM00302">
    <property type="entry name" value="GED"/>
    <property type="match status" value="1"/>
</dbReference>
<dbReference type="GO" id="GO:0006897">
    <property type="term" value="P:endocytosis"/>
    <property type="evidence" value="ECO:0007669"/>
    <property type="project" value="TreeGrafter"/>
</dbReference>
<dbReference type="CDD" id="cd08771">
    <property type="entry name" value="DLP_1"/>
    <property type="match status" value="1"/>
</dbReference>
<dbReference type="GO" id="GO:0005874">
    <property type="term" value="C:microtubule"/>
    <property type="evidence" value="ECO:0007669"/>
    <property type="project" value="TreeGrafter"/>
</dbReference>
<dbReference type="Pfam" id="PF00350">
    <property type="entry name" value="Dynamin_N"/>
    <property type="match status" value="1"/>
</dbReference>
<dbReference type="GO" id="GO:0016020">
    <property type="term" value="C:membrane"/>
    <property type="evidence" value="ECO:0007669"/>
    <property type="project" value="TreeGrafter"/>
</dbReference>
<evidence type="ECO:0000313" key="6">
    <source>
        <dbReference type="Proteomes" id="UP000887574"/>
    </source>
</evidence>
<dbReference type="Pfam" id="PF01031">
    <property type="entry name" value="Dynamin_M"/>
    <property type="match status" value="2"/>
</dbReference>
<dbReference type="GO" id="GO:0016559">
    <property type="term" value="P:peroxisome fission"/>
    <property type="evidence" value="ECO:0007669"/>
    <property type="project" value="TreeGrafter"/>
</dbReference>
<dbReference type="GO" id="GO:0008017">
    <property type="term" value="F:microtubule binding"/>
    <property type="evidence" value="ECO:0007669"/>
    <property type="project" value="TreeGrafter"/>
</dbReference>
<accession>A0A915DBZ9</accession>
<dbReference type="InterPro" id="IPR045063">
    <property type="entry name" value="Dynamin_N"/>
</dbReference>
<feature type="domain" description="Dynamin-type G" evidence="5">
    <location>
        <begin position="23"/>
        <end position="305"/>
    </location>
</feature>
<dbReference type="Gene3D" id="3.40.50.300">
    <property type="entry name" value="P-loop containing nucleotide triphosphate hydrolases"/>
    <property type="match status" value="1"/>
</dbReference>
<dbReference type="GO" id="GO:0005739">
    <property type="term" value="C:mitochondrion"/>
    <property type="evidence" value="ECO:0007669"/>
    <property type="project" value="TreeGrafter"/>
</dbReference>
<sequence>METLIPVISKLQDVFATVGSQSQICLPQIVVVGSQSAGKSSVIEGIVGRDFLPRGVGIVTRRPLLLHLVHVPLNGQLRNTSKGFQNGDWAVFEHKPERVFTDFELVRQEIEEETDRLTGRNKGISPTPINLKIYSHKVVNLSLVDLPGITKLPIGDQPADIEVQIRRMISSYIRNPSALILAVTAANQDFATSDPLKFARDFDKDGDRTLAVLTKLDLMDSGTDAVDVLTGRLLPVKLGIIGVVNRSQADIRNNKRIEDCVKDEEEFLRKKYPMLASVNGIKFLSKTLNKLLTRTGLCFNHHSISNAYAATIDGTSKNIDTTELSGGARICYVFSETFRAALDKVDPLESLSAMEVLTAIRNATGPRPSLFVPEISLNLIYEELLRIVQHCGIEIQQEMQRFPLLFDRIKEIISDVLVSRLGPAKEFHPDFGDAHITCILDERASNSTAEEQKSVMDPSKNESDSRNRSRNEQNAQMDQRKAMPLPPPSSTMSYQSKNKGFMPSFTKDMDRVNIDRDEYLNAAIDAKRTHSVGNALREGNVSKKNGSGKWTLGGLFNRSNGNSVYSGDMNENDQLSIPMESTMHISPKDERDCNIIKKLIQAYFVIVRKSIHDMVPKSIMKFLVNHVRDNLQSELVRQLYASSEVDKLLHESDQAEQKRKESAEMLLALQKASCLINEIREARLAAVQENTVDRLFIRPHAAKSNQGNVKFDHKGGMYFKDQSLKGSNEGKVSARWMLLDSATPLFAQVFIVLAERNGFDFPTAIALFLNKLTATYGCLSGSRSLHSSRPARII</sequence>
<evidence type="ECO:0000259" key="5">
    <source>
        <dbReference type="PROSITE" id="PS51718"/>
    </source>
</evidence>
<name>A0A915DBZ9_9BILA</name>
<dbReference type="GO" id="GO:0005525">
    <property type="term" value="F:GTP binding"/>
    <property type="evidence" value="ECO:0007669"/>
    <property type="project" value="InterPro"/>
</dbReference>
<evidence type="ECO:0000256" key="1">
    <source>
        <dbReference type="ARBA" id="ARBA00022741"/>
    </source>
</evidence>
<dbReference type="InterPro" id="IPR000375">
    <property type="entry name" value="Dynamin_stalk"/>
</dbReference>
<evidence type="ECO:0000256" key="3">
    <source>
        <dbReference type="SAM" id="MobiDB-lite"/>
    </source>
</evidence>
<evidence type="ECO:0000256" key="2">
    <source>
        <dbReference type="ARBA" id="ARBA00023134"/>
    </source>
</evidence>
<dbReference type="SUPFAM" id="SSF52540">
    <property type="entry name" value="P-loop containing nucleoside triphosphate hydrolases"/>
    <property type="match status" value="1"/>
</dbReference>
<evidence type="ECO:0000259" key="4">
    <source>
        <dbReference type="PROSITE" id="PS51388"/>
    </source>
</evidence>
<dbReference type="PRINTS" id="PR00195">
    <property type="entry name" value="DYNAMIN"/>
</dbReference>
<dbReference type="PROSITE" id="PS51388">
    <property type="entry name" value="GED"/>
    <property type="match status" value="1"/>
</dbReference>
<dbReference type="PROSITE" id="PS51718">
    <property type="entry name" value="G_DYNAMIN_2"/>
    <property type="match status" value="1"/>
</dbReference>
<feature type="compositionally biased region" description="Basic and acidic residues" evidence="3">
    <location>
        <begin position="447"/>
        <end position="471"/>
    </location>
</feature>
<feature type="domain" description="GED" evidence="4">
    <location>
        <begin position="593"/>
        <end position="684"/>
    </location>
</feature>
<dbReference type="SMART" id="SM00053">
    <property type="entry name" value="DYNc"/>
    <property type="match status" value="1"/>
</dbReference>
<evidence type="ECO:0000313" key="7">
    <source>
        <dbReference type="WBParaSite" id="jg1804"/>
    </source>
</evidence>
<dbReference type="WBParaSite" id="jg1804">
    <property type="protein sequence ID" value="jg1804"/>
    <property type="gene ID" value="jg1804"/>
</dbReference>
<dbReference type="Proteomes" id="UP000887574">
    <property type="component" value="Unplaced"/>
</dbReference>
<dbReference type="InterPro" id="IPR027417">
    <property type="entry name" value="P-loop_NTPase"/>
</dbReference>
<feature type="region of interest" description="Disordered" evidence="3">
    <location>
        <begin position="447"/>
        <end position="495"/>
    </location>
</feature>
<proteinExistence type="predicted"/>
<dbReference type="AlphaFoldDB" id="A0A915DBZ9"/>
<dbReference type="GO" id="GO:0000266">
    <property type="term" value="P:mitochondrial fission"/>
    <property type="evidence" value="ECO:0007669"/>
    <property type="project" value="TreeGrafter"/>
</dbReference>
<dbReference type="PANTHER" id="PTHR11566">
    <property type="entry name" value="DYNAMIN"/>
    <property type="match status" value="1"/>
</dbReference>
<organism evidence="6 7">
    <name type="scientific">Ditylenchus dipsaci</name>
    <dbReference type="NCBI Taxonomy" id="166011"/>
    <lineage>
        <taxon>Eukaryota</taxon>
        <taxon>Metazoa</taxon>
        <taxon>Ecdysozoa</taxon>
        <taxon>Nematoda</taxon>
        <taxon>Chromadorea</taxon>
        <taxon>Rhabditida</taxon>
        <taxon>Tylenchina</taxon>
        <taxon>Tylenchomorpha</taxon>
        <taxon>Sphaerularioidea</taxon>
        <taxon>Anguinidae</taxon>
        <taxon>Anguininae</taxon>
        <taxon>Ditylenchus</taxon>
    </lineage>
</organism>
<dbReference type="Pfam" id="PF02212">
    <property type="entry name" value="GED"/>
    <property type="match status" value="1"/>
</dbReference>
<keyword evidence="1" id="KW-0547">Nucleotide-binding</keyword>
<dbReference type="InterPro" id="IPR001401">
    <property type="entry name" value="Dynamin_GTPase"/>
</dbReference>
<reference evidence="7" key="1">
    <citation type="submission" date="2022-11" db="UniProtKB">
        <authorList>
            <consortium name="WormBaseParasite"/>
        </authorList>
    </citation>
    <scope>IDENTIFICATION</scope>
</reference>
<dbReference type="Gene3D" id="1.20.120.1240">
    <property type="entry name" value="Dynamin, middle domain"/>
    <property type="match status" value="3"/>
</dbReference>
<dbReference type="InterPro" id="IPR022812">
    <property type="entry name" value="Dynamin"/>
</dbReference>
<keyword evidence="6" id="KW-1185">Reference proteome</keyword>
<dbReference type="GO" id="GO:0048312">
    <property type="term" value="P:intracellular distribution of mitochondria"/>
    <property type="evidence" value="ECO:0007669"/>
    <property type="project" value="TreeGrafter"/>
</dbReference>
<dbReference type="GO" id="GO:0003924">
    <property type="term" value="F:GTPase activity"/>
    <property type="evidence" value="ECO:0007669"/>
    <property type="project" value="InterPro"/>
</dbReference>
<dbReference type="InterPro" id="IPR030381">
    <property type="entry name" value="G_DYNAMIN_dom"/>
</dbReference>
<dbReference type="PANTHER" id="PTHR11566:SF21">
    <property type="entry name" value="DYNAMIN RELATED PROTEIN 1, ISOFORM A"/>
    <property type="match status" value="1"/>
</dbReference>
<dbReference type="InterPro" id="IPR003130">
    <property type="entry name" value="GED"/>
</dbReference>
<keyword evidence="2" id="KW-0342">GTP-binding</keyword>
<dbReference type="InterPro" id="IPR020850">
    <property type="entry name" value="GED_dom"/>
</dbReference>